<evidence type="ECO:0000256" key="7">
    <source>
        <dbReference type="ARBA" id="ARBA00038459"/>
    </source>
</evidence>
<feature type="transmembrane region" description="Helical" evidence="8">
    <location>
        <begin position="303"/>
        <end position="329"/>
    </location>
</feature>
<dbReference type="AlphaFoldDB" id="A0A2B7WTC3"/>
<keyword evidence="2" id="KW-0813">Transport</keyword>
<protein>
    <recommendedName>
        <fullName evidence="9">Major facilitator superfamily (MFS) profile domain-containing protein</fullName>
    </recommendedName>
</protein>
<evidence type="ECO:0000256" key="4">
    <source>
        <dbReference type="ARBA" id="ARBA00022692"/>
    </source>
</evidence>
<name>A0A2B7WTC3_9EURO</name>
<feature type="transmembrane region" description="Helical" evidence="8">
    <location>
        <begin position="440"/>
        <end position="463"/>
    </location>
</feature>
<keyword evidence="6 8" id="KW-0472">Membrane</keyword>
<dbReference type="CDD" id="cd17323">
    <property type="entry name" value="MFS_Tpo1_MDR_like"/>
    <property type="match status" value="1"/>
</dbReference>
<keyword evidence="4 8" id="KW-0812">Transmembrane</keyword>
<evidence type="ECO:0000256" key="5">
    <source>
        <dbReference type="ARBA" id="ARBA00022989"/>
    </source>
</evidence>
<dbReference type="Proteomes" id="UP000223968">
    <property type="component" value="Unassembled WGS sequence"/>
</dbReference>
<dbReference type="InterPro" id="IPR011701">
    <property type="entry name" value="MFS"/>
</dbReference>
<dbReference type="GO" id="GO:0005886">
    <property type="term" value="C:plasma membrane"/>
    <property type="evidence" value="ECO:0007669"/>
    <property type="project" value="UniProtKB-SubCell"/>
</dbReference>
<dbReference type="PANTHER" id="PTHR23502:SF186">
    <property type="entry name" value="MAJOR FACILITATOR SUPERFAMILY (MFS) PROFILE DOMAIN-CONTAINING PROTEIN"/>
    <property type="match status" value="1"/>
</dbReference>
<keyword evidence="11" id="KW-1185">Reference proteome</keyword>
<keyword evidence="3" id="KW-1003">Cell membrane</keyword>
<evidence type="ECO:0000256" key="1">
    <source>
        <dbReference type="ARBA" id="ARBA00004651"/>
    </source>
</evidence>
<dbReference type="PANTHER" id="PTHR23502">
    <property type="entry name" value="MAJOR FACILITATOR SUPERFAMILY"/>
    <property type="match status" value="1"/>
</dbReference>
<feature type="transmembrane region" description="Helical" evidence="8">
    <location>
        <begin position="407"/>
        <end position="428"/>
    </location>
</feature>
<evidence type="ECO:0000313" key="11">
    <source>
        <dbReference type="Proteomes" id="UP000223968"/>
    </source>
</evidence>
<evidence type="ECO:0000256" key="2">
    <source>
        <dbReference type="ARBA" id="ARBA00022448"/>
    </source>
</evidence>
<feature type="transmembrane region" description="Helical" evidence="8">
    <location>
        <begin position="335"/>
        <end position="360"/>
    </location>
</feature>
<feature type="transmembrane region" description="Helical" evidence="8">
    <location>
        <begin position="381"/>
        <end position="401"/>
    </location>
</feature>
<dbReference type="STRING" id="1447875.A0A2B7WTC3"/>
<dbReference type="Gene3D" id="1.20.1250.20">
    <property type="entry name" value="MFS general substrate transporter like domains"/>
    <property type="match status" value="1"/>
</dbReference>
<dbReference type="OrthoDB" id="446368at2759"/>
<dbReference type="EMBL" id="PDNB01000192">
    <property type="protein sequence ID" value="PGH00056.1"/>
    <property type="molecule type" value="Genomic_DNA"/>
</dbReference>
<comment type="similarity">
    <text evidence="7">Belongs to the major facilitator superfamily. DHA1 family. Polyamines/proton antiporter (TC 2.A.1.2.16) subfamily.</text>
</comment>
<accession>A0A2B7WTC3</accession>
<dbReference type="InterPro" id="IPR036259">
    <property type="entry name" value="MFS_trans_sf"/>
</dbReference>
<feature type="transmembrane region" description="Helical" evidence="8">
    <location>
        <begin position="225"/>
        <end position="247"/>
    </location>
</feature>
<dbReference type="PROSITE" id="PS50850">
    <property type="entry name" value="MFS"/>
    <property type="match status" value="1"/>
</dbReference>
<evidence type="ECO:0000259" key="9">
    <source>
        <dbReference type="PROSITE" id="PS50850"/>
    </source>
</evidence>
<dbReference type="FunFam" id="1.20.1250.20:FF:000011">
    <property type="entry name" value="MFS multidrug transporter, putative"/>
    <property type="match status" value="1"/>
</dbReference>
<evidence type="ECO:0000256" key="3">
    <source>
        <dbReference type="ARBA" id="ARBA00022475"/>
    </source>
</evidence>
<dbReference type="InterPro" id="IPR020846">
    <property type="entry name" value="MFS_dom"/>
</dbReference>
<evidence type="ECO:0000256" key="8">
    <source>
        <dbReference type="SAM" id="Phobius"/>
    </source>
</evidence>
<dbReference type="Pfam" id="PF07690">
    <property type="entry name" value="MFS_1"/>
    <property type="match status" value="1"/>
</dbReference>
<feature type="transmembrane region" description="Helical" evidence="8">
    <location>
        <begin position="107"/>
        <end position="127"/>
    </location>
</feature>
<proteinExistence type="inferred from homology"/>
<comment type="subcellular location">
    <subcellularLocation>
        <location evidence="1">Cell membrane</location>
        <topology evidence="1">Multi-pass membrane protein</topology>
    </subcellularLocation>
</comment>
<keyword evidence="5 8" id="KW-1133">Transmembrane helix</keyword>
<feature type="domain" description="Major facilitator superfamily (MFS) profile" evidence="9">
    <location>
        <begin position="73"/>
        <end position="504"/>
    </location>
</feature>
<organism evidence="10 11">
    <name type="scientific">Helicocarpus griseus UAMH5409</name>
    <dbReference type="NCBI Taxonomy" id="1447875"/>
    <lineage>
        <taxon>Eukaryota</taxon>
        <taxon>Fungi</taxon>
        <taxon>Dikarya</taxon>
        <taxon>Ascomycota</taxon>
        <taxon>Pezizomycotina</taxon>
        <taxon>Eurotiomycetes</taxon>
        <taxon>Eurotiomycetidae</taxon>
        <taxon>Onygenales</taxon>
        <taxon>Ajellomycetaceae</taxon>
        <taxon>Helicocarpus</taxon>
    </lineage>
</organism>
<comment type="caution">
    <text evidence="10">The sequence shown here is derived from an EMBL/GenBank/DDBJ whole genome shotgun (WGS) entry which is preliminary data.</text>
</comment>
<sequence length="534" mass="58081">MGVQINNVTPRSLDAVTICLKRRPWRLNVTDFQRILNHPYVGKGTPEDPYIVEWLENDLENPKDYSETIRWSVTALIATMMLGVALASSAYSGTVGPLVAEFQCSQIVIVLGLSLMVLGYAVGPLLWAPISESVGRRNIFLLSYAGYTAFTAGCCGSQNVWTLITLRFLTGFFGSSALCIPGGQIADMFAPELRGLGIGVFCLAPFIGPALGPIIGGFLGDAGGWRWVMGLLAVFGGLLTLIAFIFMPETYAPALLRARAERLSQATSKVYMTAEDAENPIVFKELVKHALFRPWVLLFREPIVLSLTVYMSAIYGTLYLCFAAFPIVFQEERGWSAGIGGLGFTGVLVGLVVGILVICWDNKRYVRIYRETNEFAPPECRLPAVIAGGVAIVVGLAWFAATDAPNIHWVVPIIAGAPFGGGFVLVFICCANYLIDAYTFFAASVLASNSVMRSVFACVFPLFTTYMFKDIGIHWGVAVPGFIALGCLPFPVLFYLYGAKIRSRCKYSALAQEHVQNGKVRPIEQHSSDCEGGA</sequence>
<gene>
    <name evidence="10" type="ORF">AJ79_08327</name>
</gene>
<reference evidence="10 11" key="1">
    <citation type="submission" date="2017-10" db="EMBL/GenBank/DDBJ databases">
        <title>Comparative genomics in systemic dimorphic fungi from Ajellomycetaceae.</title>
        <authorList>
            <person name="Munoz J.F."/>
            <person name="Mcewen J.G."/>
            <person name="Clay O.K."/>
            <person name="Cuomo C.A."/>
        </authorList>
    </citation>
    <scope>NUCLEOTIDE SEQUENCE [LARGE SCALE GENOMIC DNA]</scope>
    <source>
        <strain evidence="10 11">UAMH5409</strain>
    </source>
</reference>
<feature type="transmembrane region" description="Helical" evidence="8">
    <location>
        <begin position="198"/>
        <end position="219"/>
    </location>
</feature>
<feature type="transmembrane region" description="Helical" evidence="8">
    <location>
        <begin position="69"/>
        <end position="87"/>
    </location>
</feature>
<feature type="transmembrane region" description="Helical" evidence="8">
    <location>
        <begin position="475"/>
        <end position="497"/>
    </location>
</feature>
<feature type="transmembrane region" description="Helical" evidence="8">
    <location>
        <begin position="166"/>
        <end position="186"/>
    </location>
</feature>
<dbReference type="SUPFAM" id="SSF103473">
    <property type="entry name" value="MFS general substrate transporter"/>
    <property type="match status" value="1"/>
</dbReference>
<evidence type="ECO:0000313" key="10">
    <source>
        <dbReference type="EMBL" id="PGH00056.1"/>
    </source>
</evidence>
<feature type="transmembrane region" description="Helical" evidence="8">
    <location>
        <begin position="139"/>
        <end position="160"/>
    </location>
</feature>
<evidence type="ECO:0000256" key="6">
    <source>
        <dbReference type="ARBA" id="ARBA00023136"/>
    </source>
</evidence>
<dbReference type="GO" id="GO:0022857">
    <property type="term" value="F:transmembrane transporter activity"/>
    <property type="evidence" value="ECO:0007669"/>
    <property type="project" value="InterPro"/>
</dbReference>